<evidence type="ECO:0000256" key="1">
    <source>
        <dbReference type="ARBA" id="ARBA00004651"/>
    </source>
</evidence>
<keyword evidence="3" id="KW-1003">Cell membrane</keyword>
<dbReference type="InterPro" id="IPR004638">
    <property type="entry name" value="EmrB-like"/>
</dbReference>
<keyword evidence="5 7" id="KW-1133">Transmembrane helix</keyword>
<dbReference type="InterPro" id="IPR020846">
    <property type="entry name" value="MFS_dom"/>
</dbReference>
<reference evidence="9 10" key="1">
    <citation type="submission" date="2017-09" db="EMBL/GenBank/DDBJ databases">
        <authorList>
            <person name="Ehlers B."/>
            <person name="Leendertz F.H."/>
        </authorList>
    </citation>
    <scope>NUCLEOTIDE SEQUENCE [LARGE SCALE GENOMIC DNA]</scope>
    <source>
        <strain evidence="9 10">DSM 45537</strain>
    </source>
</reference>
<feature type="transmembrane region" description="Helical" evidence="7">
    <location>
        <begin position="138"/>
        <end position="156"/>
    </location>
</feature>
<name>A0A285LT28_9NOCA</name>
<evidence type="ECO:0000256" key="2">
    <source>
        <dbReference type="ARBA" id="ARBA00022448"/>
    </source>
</evidence>
<dbReference type="Pfam" id="PF07690">
    <property type="entry name" value="MFS_1"/>
    <property type="match status" value="1"/>
</dbReference>
<dbReference type="AlphaFoldDB" id="A0A285LT28"/>
<dbReference type="InterPro" id="IPR011701">
    <property type="entry name" value="MFS"/>
</dbReference>
<dbReference type="OrthoDB" id="9781469at2"/>
<protein>
    <submittedName>
        <fullName evidence="9">Drug resistance transporter, EmrB/QacA subfamily</fullName>
    </submittedName>
</protein>
<evidence type="ECO:0000256" key="5">
    <source>
        <dbReference type="ARBA" id="ARBA00022989"/>
    </source>
</evidence>
<feature type="transmembrane region" description="Helical" evidence="7">
    <location>
        <begin position="45"/>
        <end position="64"/>
    </location>
</feature>
<dbReference type="EMBL" id="OBEG01000005">
    <property type="protein sequence ID" value="SNY88090.1"/>
    <property type="molecule type" value="Genomic_DNA"/>
</dbReference>
<feature type="transmembrane region" description="Helical" evidence="7">
    <location>
        <begin position="76"/>
        <end position="95"/>
    </location>
</feature>
<evidence type="ECO:0000256" key="7">
    <source>
        <dbReference type="SAM" id="Phobius"/>
    </source>
</evidence>
<feature type="domain" description="Major facilitator superfamily (MFS) profile" evidence="8">
    <location>
        <begin position="10"/>
        <end position="487"/>
    </location>
</feature>
<keyword evidence="6 7" id="KW-0472">Membrane</keyword>
<dbReference type="SUPFAM" id="SSF103473">
    <property type="entry name" value="MFS general substrate transporter"/>
    <property type="match status" value="1"/>
</dbReference>
<keyword evidence="2" id="KW-0813">Transport</keyword>
<accession>A0A285LT28</accession>
<dbReference type="PANTHER" id="PTHR42718:SF42">
    <property type="entry name" value="EXPORT PROTEIN"/>
    <property type="match status" value="1"/>
</dbReference>
<dbReference type="Gene3D" id="1.20.1250.20">
    <property type="entry name" value="MFS general substrate transporter like domains"/>
    <property type="match status" value="1"/>
</dbReference>
<evidence type="ECO:0000259" key="8">
    <source>
        <dbReference type="PROSITE" id="PS50850"/>
    </source>
</evidence>
<evidence type="ECO:0000313" key="10">
    <source>
        <dbReference type="Proteomes" id="UP000219565"/>
    </source>
</evidence>
<feature type="transmembrane region" description="Helical" evidence="7">
    <location>
        <begin position="329"/>
        <end position="347"/>
    </location>
</feature>
<feature type="transmembrane region" description="Helical" evidence="7">
    <location>
        <begin position="101"/>
        <end position="126"/>
    </location>
</feature>
<proteinExistence type="predicted"/>
<dbReference type="GO" id="GO:0022857">
    <property type="term" value="F:transmembrane transporter activity"/>
    <property type="evidence" value="ECO:0007669"/>
    <property type="project" value="InterPro"/>
</dbReference>
<feature type="transmembrane region" description="Helical" evidence="7">
    <location>
        <begin position="353"/>
        <end position="380"/>
    </location>
</feature>
<dbReference type="InterPro" id="IPR036259">
    <property type="entry name" value="MFS_trans_sf"/>
</dbReference>
<evidence type="ECO:0000256" key="4">
    <source>
        <dbReference type="ARBA" id="ARBA00022692"/>
    </source>
</evidence>
<keyword evidence="10" id="KW-1185">Reference proteome</keyword>
<dbReference type="STRING" id="1379680.GCA_001612615_04340"/>
<organism evidence="9 10">
    <name type="scientific">Nocardia amikacinitolerans</name>
    <dbReference type="NCBI Taxonomy" id="756689"/>
    <lineage>
        <taxon>Bacteria</taxon>
        <taxon>Bacillati</taxon>
        <taxon>Actinomycetota</taxon>
        <taxon>Actinomycetes</taxon>
        <taxon>Mycobacteriales</taxon>
        <taxon>Nocardiaceae</taxon>
        <taxon>Nocardia</taxon>
    </lineage>
</organism>
<feature type="transmembrane region" description="Helical" evidence="7">
    <location>
        <begin position="463"/>
        <end position="483"/>
    </location>
</feature>
<dbReference type="PROSITE" id="PS50850">
    <property type="entry name" value="MFS"/>
    <property type="match status" value="1"/>
</dbReference>
<evidence type="ECO:0000256" key="3">
    <source>
        <dbReference type="ARBA" id="ARBA00022475"/>
    </source>
</evidence>
<keyword evidence="4 7" id="KW-0812">Transmembrane</keyword>
<feature type="transmembrane region" description="Helical" evidence="7">
    <location>
        <begin position="196"/>
        <end position="216"/>
    </location>
</feature>
<evidence type="ECO:0000256" key="6">
    <source>
        <dbReference type="ARBA" id="ARBA00023136"/>
    </source>
</evidence>
<dbReference type="CDD" id="cd17321">
    <property type="entry name" value="MFS_MMR_MDR_like"/>
    <property type="match status" value="1"/>
</dbReference>
<dbReference type="Gene3D" id="1.20.1720.10">
    <property type="entry name" value="Multidrug resistance protein D"/>
    <property type="match status" value="1"/>
</dbReference>
<feature type="transmembrane region" description="Helical" evidence="7">
    <location>
        <begin position="162"/>
        <end position="184"/>
    </location>
</feature>
<gene>
    <name evidence="9" type="ORF">SAMN04244553_5052</name>
</gene>
<dbReference type="PANTHER" id="PTHR42718">
    <property type="entry name" value="MAJOR FACILITATOR SUPERFAMILY MULTIDRUG TRANSPORTER MFSC"/>
    <property type="match status" value="1"/>
</dbReference>
<dbReference type="GO" id="GO:0005886">
    <property type="term" value="C:plasma membrane"/>
    <property type="evidence" value="ECO:0007669"/>
    <property type="project" value="UniProtKB-SubCell"/>
</dbReference>
<dbReference type="RefSeq" id="WP_097247042.1">
    <property type="nucleotide sequence ID" value="NZ_OBEG01000005.1"/>
</dbReference>
<dbReference type="NCBIfam" id="TIGR00711">
    <property type="entry name" value="efflux_EmrB"/>
    <property type="match status" value="1"/>
</dbReference>
<dbReference type="Proteomes" id="UP000219565">
    <property type="component" value="Unassembled WGS sequence"/>
</dbReference>
<feature type="transmembrane region" description="Helical" evidence="7">
    <location>
        <begin position="228"/>
        <end position="245"/>
    </location>
</feature>
<evidence type="ECO:0000313" key="9">
    <source>
        <dbReference type="EMBL" id="SNY88090.1"/>
    </source>
</evidence>
<comment type="subcellular location">
    <subcellularLocation>
        <location evidence="1">Cell membrane</location>
        <topology evidence="1">Multi-pass membrane protein</topology>
    </subcellularLocation>
</comment>
<feature type="transmembrane region" description="Helical" evidence="7">
    <location>
        <begin position="401"/>
        <end position="420"/>
    </location>
</feature>
<sequence length="509" mass="53036">MNADTRRWLALGALALAMLTIGLDMTVLTVALPTLAVDLHANTGALQWFSSAYTLALAAFMLPAGALGDRYGRKKLLLAALVLFGLASLACAFADTSGQLIAARVVLGVAAAAMVPLSMAVLPVLFPEQRERARAMSIWVTATSLGLPLGPVLGGWLVDNFWWGSVFLINVPMVVVAAAAVAALVPESRNPRQHPIDLPGVLLSMLGMLGVTYGFIRFGEEGWGDAVAWMLFTCGALAVAAFLLWQRRARNPLIDLELFRAKGFRWGSVFAVLITFAMFGMFFTVPQYYQEVLGADALGSGLRLLPMIGGVVVGARLGDRLLPKAGARVAITAGFVLLGIGLRMGALTDVDSAYWFTACWITLVGVGMGMGMPVAMSVAMDDLDVARSGVGSALMQALRQAAGTIGVALLGTVLVTRYRAELGALNVAPYDDGVSAGAAAAKASGSADALAQVQSAFVGGMSLMLWVCAALCAVSVPLALWVLPGRAPEPVDAPAAAAARDESESTHVG</sequence>
<feature type="transmembrane region" description="Helical" evidence="7">
    <location>
        <begin position="266"/>
        <end position="285"/>
    </location>
</feature>